<evidence type="ECO:0000256" key="4">
    <source>
        <dbReference type="ARBA" id="ARBA00022532"/>
    </source>
</evidence>
<evidence type="ECO:0000256" key="8">
    <source>
        <dbReference type="ARBA" id="ARBA00023239"/>
    </source>
</evidence>
<dbReference type="FunFam" id="3.30.499.10:FF:000002">
    <property type="entry name" value="Aconitate hydratase"/>
    <property type="match status" value="1"/>
</dbReference>
<comment type="catalytic activity">
    <reaction evidence="9 10">
        <text>citrate = D-threo-isocitrate</text>
        <dbReference type="Rhea" id="RHEA:10336"/>
        <dbReference type="ChEBI" id="CHEBI:15562"/>
        <dbReference type="ChEBI" id="CHEBI:16947"/>
        <dbReference type="EC" id="4.2.1.3"/>
    </reaction>
</comment>
<comment type="caution">
    <text evidence="13">The sequence shown here is derived from an EMBL/GenBank/DDBJ whole genome shotgun (WGS) entry which is preliminary data.</text>
</comment>
<keyword evidence="8 10" id="KW-0456">Lyase</keyword>
<dbReference type="CDD" id="cd01580">
    <property type="entry name" value="AcnA_IRP_Swivel"/>
    <property type="match status" value="1"/>
</dbReference>
<feature type="domain" description="Aconitase/3-isopropylmalate dehydratase large subunit alpha/beta/alpha" evidence="11">
    <location>
        <begin position="67"/>
        <end position="583"/>
    </location>
</feature>
<organism evidence="13 14">
    <name type="scientific">Fimbriimonas ginsengisoli</name>
    <dbReference type="NCBI Taxonomy" id="1005039"/>
    <lineage>
        <taxon>Bacteria</taxon>
        <taxon>Bacillati</taxon>
        <taxon>Armatimonadota</taxon>
        <taxon>Fimbriimonadia</taxon>
        <taxon>Fimbriimonadales</taxon>
        <taxon>Fimbriimonadaceae</taxon>
        <taxon>Fimbriimonas</taxon>
    </lineage>
</organism>
<accession>A0A931PTZ1</accession>
<dbReference type="Gene3D" id="3.30.499.10">
    <property type="entry name" value="Aconitase, domain 3"/>
    <property type="match status" value="2"/>
</dbReference>
<dbReference type="PROSITE" id="PS00450">
    <property type="entry name" value="ACONITASE_1"/>
    <property type="match status" value="1"/>
</dbReference>
<feature type="domain" description="Aconitase A/isopropylmalate dehydratase small subunit swivel" evidence="12">
    <location>
        <begin position="714"/>
        <end position="841"/>
    </location>
</feature>
<dbReference type="Gene3D" id="6.10.190.10">
    <property type="match status" value="1"/>
</dbReference>
<dbReference type="AlphaFoldDB" id="A0A931PTZ1"/>
<evidence type="ECO:0000256" key="7">
    <source>
        <dbReference type="ARBA" id="ARBA00023014"/>
    </source>
</evidence>
<proteinExistence type="inferred from homology"/>
<evidence type="ECO:0000256" key="1">
    <source>
        <dbReference type="ARBA" id="ARBA00001966"/>
    </source>
</evidence>
<dbReference type="GO" id="GO:0051539">
    <property type="term" value="F:4 iron, 4 sulfur cluster binding"/>
    <property type="evidence" value="ECO:0007669"/>
    <property type="project" value="UniProtKB-KW"/>
</dbReference>
<comment type="pathway">
    <text evidence="2">Carbohydrate metabolism; tricarboxylic acid cycle; isocitrate from oxaloacetate: step 2/2.</text>
</comment>
<dbReference type="SUPFAM" id="SSF52016">
    <property type="entry name" value="LeuD/IlvD-like"/>
    <property type="match status" value="1"/>
</dbReference>
<dbReference type="FunFam" id="3.20.19.10:FF:000001">
    <property type="entry name" value="Aconitate hydratase"/>
    <property type="match status" value="1"/>
</dbReference>
<evidence type="ECO:0000256" key="3">
    <source>
        <dbReference type="ARBA" id="ARBA00007185"/>
    </source>
</evidence>
<feature type="non-terminal residue" evidence="13">
    <location>
        <position position="912"/>
    </location>
</feature>
<dbReference type="GO" id="GO:0006099">
    <property type="term" value="P:tricarboxylic acid cycle"/>
    <property type="evidence" value="ECO:0007669"/>
    <property type="project" value="UniProtKB-KW"/>
</dbReference>
<dbReference type="GO" id="GO:0003994">
    <property type="term" value="F:aconitate hydratase activity"/>
    <property type="evidence" value="ECO:0007669"/>
    <property type="project" value="UniProtKB-EC"/>
</dbReference>
<dbReference type="Gene3D" id="3.20.19.10">
    <property type="entry name" value="Aconitase, domain 4"/>
    <property type="match status" value="1"/>
</dbReference>
<dbReference type="Pfam" id="PF00694">
    <property type="entry name" value="Aconitase_C"/>
    <property type="match status" value="1"/>
</dbReference>
<dbReference type="SUPFAM" id="SSF53732">
    <property type="entry name" value="Aconitase iron-sulfur domain"/>
    <property type="match status" value="1"/>
</dbReference>
<dbReference type="InterPro" id="IPR044137">
    <property type="entry name" value="AcnA_IRP_Swivel"/>
</dbReference>
<keyword evidence="4" id="KW-0816">Tricarboxylic acid cycle</keyword>
<evidence type="ECO:0000259" key="12">
    <source>
        <dbReference type="Pfam" id="PF00694"/>
    </source>
</evidence>
<dbReference type="GO" id="GO:0046872">
    <property type="term" value="F:metal ion binding"/>
    <property type="evidence" value="ECO:0007669"/>
    <property type="project" value="UniProtKB-KW"/>
</dbReference>
<comment type="function">
    <text evidence="10">Catalyzes the isomerization of citrate to isocitrate via cis-aconitate.</text>
</comment>
<dbReference type="Pfam" id="PF00330">
    <property type="entry name" value="Aconitase"/>
    <property type="match status" value="1"/>
</dbReference>
<dbReference type="GO" id="GO:0019679">
    <property type="term" value="P:propionate metabolic process, methylcitrate cycle"/>
    <property type="evidence" value="ECO:0007669"/>
    <property type="project" value="UniProtKB-ARBA"/>
</dbReference>
<dbReference type="InterPro" id="IPR018136">
    <property type="entry name" value="Aconitase_4Fe-4S_BS"/>
</dbReference>
<dbReference type="Proteomes" id="UP000727962">
    <property type="component" value="Unassembled WGS sequence"/>
</dbReference>
<evidence type="ECO:0000256" key="10">
    <source>
        <dbReference type="RuleBase" id="RU361275"/>
    </source>
</evidence>
<keyword evidence="10" id="KW-0004">4Fe-4S</keyword>
<dbReference type="NCBIfam" id="NF006757">
    <property type="entry name" value="PRK09277.1"/>
    <property type="match status" value="1"/>
</dbReference>
<dbReference type="InterPro" id="IPR000573">
    <property type="entry name" value="AconitaseA/IPMdHydase_ssu_swvl"/>
</dbReference>
<evidence type="ECO:0000313" key="13">
    <source>
        <dbReference type="EMBL" id="MBI1756898.1"/>
    </source>
</evidence>
<dbReference type="InterPro" id="IPR006249">
    <property type="entry name" value="Aconitase/IRP2"/>
</dbReference>
<evidence type="ECO:0000256" key="6">
    <source>
        <dbReference type="ARBA" id="ARBA00023004"/>
    </source>
</evidence>
<evidence type="ECO:0000256" key="9">
    <source>
        <dbReference type="ARBA" id="ARBA00023501"/>
    </source>
</evidence>
<evidence type="ECO:0000259" key="11">
    <source>
        <dbReference type="Pfam" id="PF00330"/>
    </source>
</evidence>
<dbReference type="InterPro" id="IPR036008">
    <property type="entry name" value="Aconitase_4Fe-4S_dom"/>
</dbReference>
<dbReference type="NCBIfam" id="NF009520">
    <property type="entry name" value="PRK12881.1"/>
    <property type="match status" value="1"/>
</dbReference>
<comment type="similarity">
    <text evidence="3 10">Belongs to the aconitase/IPM isomerase family.</text>
</comment>
<keyword evidence="7 10" id="KW-0411">Iron-sulfur</keyword>
<dbReference type="InterPro" id="IPR015928">
    <property type="entry name" value="Aconitase/3IPM_dehydase_swvl"/>
</dbReference>
<evidence type="ECO:0000256" key="2">
    <source>
        <dbReference type="ARBA" id="ARBA00004717"/>
    </source>
</evidence>
<dbReference type="NCBIfam" id="TIGR01341">
    <property type="entry name" value="aconitase_1"/>
    <property type="match status" value="1"/>
</dbReference>
<keyword evidence="6 10" id="KW-0408">Iron</keyword>
<dbReference type="InterPro" id="IPR001030">
    <property type="entry name" value="Acoase/IPM_deHydtase_lsu_aba"/>
</dbReference>
<reference evidence="13" key="1">
    <citation type="submission" date="2020-07" db="EMBL/GenBank/DDBJ databases">
        <title>Huge and variable diversity of episymbiotic CPR bacteria and DPANN archaea in groundwater ecosystems.</title>
        <authorList>
            <person name="He C.Y."/>
            <person name="Keren R."/>
            <person name="Whittaker M."/>
            <person name="Farag I.F."/>
            <person name="Doudna J."/>
            <person name="Cate J.H.D."/>
            <person name="Banfield J.F."/>
        </authorList>
    </citation>
    <scope>NUCLEOTIDE SEQUENCE</scope>
    <source>
        <strain evidence="13">NC_groundwater_17_Pr7_B-0.1um_64_12</strain>
    </source>
</reference>
<keyword evidence="5" id="KW-0479">Metal-binding</keyword>
<dbReference type="InterPro" id="IPR015931">
    <property type="entry name" value="Acnase/IPM_dHydase_lsu_aba_1/3"/>
</dbReference>
<comment type="cofactor">
    <cofactor evidence="1">
        <name>[4Fe-4S] cluster</name>
        <dbReference type="ChEBI" id="CHEBI:49883"/>
    </cofactor>
</comment>
<dbReference type="PRINTS" id="PR00415">
    <property type="entry name" value="ACONITASE"/>
</dbReference>
<dbReference type="EMBL" id="JACOSL010000042">
    <property type="protein sequence ID" value="MBI1756898.1"/>
    <property type="molecule type" value="Genomic_DNA"/>
</dbReference>
<dbReference type="PANTHER" id="PTHR11670">
    <property type="entry name" value="ACONITASE/IRON-RESPONSIVE ELEMENT FAMILY MEMBER"/>
    <property type="match status" value="1"/>
</dbReference>
<sequence length="912" mass="97786">MNSFNARATLRSGDSDYEIFRLGALEKAGQPVRRLPYSLRILLEGLLRGEDGRTTTADDILALANWDPKAEPSKEIAFAPARVLLQDFTGVPCVVDLAAMREAVARLGGDPKKINPLQPVELVIDHSVQVDAFGSEAALLINRDREFERNQERYQFLKWGQKALRNFKVVPPNTGIVHQVNLEYLARVVFVSEDGGKKTAYPDTLVGTDSHTTMINGLGVLGWGVGGIEAEAAMLGQPVSMLIPKVVGFKLGGHLPEGATATDLVLTVTEMLRKHGAVNKFVEFYGPGLSTLPVADRATIGNMSPEFGATCAIFPVDDETLKYLRLTGRSPDQVALVEAYMKEQGLLHDAGSPEAEYSEGLELDLGSVQPSVAGPKRPQDRLLLGEVAHNFAATFADQIDGKGLIGKAVDLVCGSHAAHAKAATAVLEQEDALATANAAADSVGHGTIVIAAITSCTNTSNPSVMTAAGLLAKKAVEKGLRRKPWVKTSLAPGSRVASDILEKAGLMSYLQELDFHVVGYGCTTCIGNSGPLPEEIAKTVNDKGLVVASVLSGNRNFEGRINQDVKANYLMSPPLVVAYALVGTVDIDLAKDPLGTGSDGHSVYLRDIWPSQKEVAETNAKAVRPELYESNYRDVFKGDERWLGIDVQGSDTYPWVEESTYIKNPPYFDGMPREAPPTVAELTGMRVIAMLGDSVTTDHISPAGSIKLNSPAGRYLTENGVQAAMFNSYGSRRGNHEVMVRGTFANVRLRNQLAPGTEGGFTTYLPTADVTTIYDAAMQYQAAGVPLLVLAGKEYGAGSSRDWAAKGPYLLGVKAVIAESLERIHRSNLIGMGVLPLEFEAGHSAASLGLSGHETYDVLGLSAALAGVFAAGRTLTVRATDGHGKAKEFRVKVRLDTPQEMQYYRHGGILQY</sequence>
<name>A0A931PTZ1_FIMGI</name>
<dbReference type="CDD" id="cd01586">
    <property type="entry name" value="AcnA_IRP"/>
    <property type="match status" value="1"/>
</dbReference>
<protein>
    <recommendedName>
        <fullName evidence="10">Aconitate hydratase</fullName>
        <shortName evidence="10">Aconitase</shortName>
        <ecNumber evidence="10">4.2.1.3</ecNumber>
    </recommendedName>
</protein>
<gene>
    <name evidence="13" type="primary">acnA</name>
    <name evidence="13" type="ORF">HYR64_07315</name>
</gene>
<evidence type="ECO:0000313" key="14">
    <source>
        <dbReference type="Proteomes" id="UP000727962"/>
    </source>
</evidence>
<evidence type="ECO:0000256" key="5">
    <source>
        <dbReference type="ARBA" id="ARBA00022723"/>
    </source>
</evidence>
<dbReference type="EC" id="4.2.1.3" evidence="10"/>